<organism evidence="12 14">
    <name type="scientific">Acetivibrio saccincola</name>
    <dbReference type="NCBI Taxonomy" id="1677857"/>
    <lineage>
        <taxon>Bacteria</taxon>
        <taxon>Bacillati</taxon>
        <taxon>Bacillota</taxon>
        <taxon>Clostridia</taxon>
        <taxon>Eubacteriales</taxon>
        <taxon>Oscillospiraceae</taxon>
        <taxon>Acetivibrio</taxon>
    </lineage>
</organism>
<evidence type="ECO:0000313" key="13">
    <source>
        <dbReference type="EMBL" id="PQQ68004.1"/>
    </source>
</evidence>
<comment type="similarity">
    <text evidence="3 11">Belongs to the CobT family.</text>
</comment>
<dbReference type="InterPro" id="IPR003200">
    <property type="entry name" value="Nict_dMeBzImd_PRibTrfase"/>
</dbReference>
<dbReference type="NCBIfam" id="NF000996">
    <property type="entry name" value="PRK00105.1"/>
    <property type="match status" value="1"/>
</dbReference>
<dbReference type="OrthoDB" id="9781491at2"/>
<evidence type="ECO:0000256" key="10">
    <source>
        <dbReference type="ARBA" id="ARBA00047340"/>
    </source>
</evidence>
<evidence type="ECO:0000256" key="6">
    <source>
        <dbReference type="ARBA" id="ARBA00022573"/>
    </source>
</evidence>
<dbReference type="AlphaFoldDB" id="A0A2K9ENC7"/>
<dbReference type="EMBL" id="CP025197">
    <property type="protein sequence ID" value="AUG58121.1"/>
    <property type="molecule type" value="Genomic_DNA"/>
</dbReference>
<dbReference type="InterPro" id="IPR036087">
    <property type="entry name" value="Nict_dMeBzImd_PRibTrfase_sf"/>
</dbReference>
<gene>
    <name evidence="11 12" type="primary">cobT</name>
    <name evidence="13" type="ORF">B9R14_15355</name>
    <name evidence="12" type="ORF">HVS_11130</name>
</gene>
<dbReference type="UniPathway" id="UPA00061">
    <property type="reaction ID" value="UER00516"/>
</dbReference>
<feature type="active site" description="Proton acceptor" evidence="11">
    <location>
        <position position="316"/>
    </location>
</feature>
<sequence length="352" mass="37541">MVLKEAVACIGDLDRELMSKAKKRLDSLTKPLGSLGRLEELVQQIVGIKEEMFPDVHKKTVIIMCADNGVVEEGVSSCPKSVTATVTRNFLRGITGINVFTKFLDADIAVVDIGVDDDIECEGIIKRKIRKGTWNIAKGPAMTREEAVKAIETGISIVKDLKEKGVGLLGTGEMGIGNTTTSSAVSIVLTKAEAEEMVGCGSGLSSQGLKNKIEVVKKAIRLNKPDASDVIDVISKVGGFDLAGLIGCFIGAAAYRIPIVIDGFISATAALAAVKLEPKVKNFIIPSHASAEPGCKKVMEELKLKPMLHLGMRLGEGTGAALAFNIIECALYAYKNMGTFEDANIEQYVEQV</sequence>
<dbReference type="Gene3D" id="3.40.50.10210">
    <property type="match status" value="1"/>
</dbReference>
<dbReference type="Pfam" id="PF02277">
    <property type="entry name" value="DBI_PRT"/>
    <property type="match status" value="1"/>
</dbReference>
<dbReference type="NCBIfam" id="TIGR03160">
    <property type="entry name" value="cobT_DBIPRT"/>
    <property type="match status" value="1"/>
</dbReference>
<comment type="pathway">
    <text evidence="2 11">Nucleoside biosynthesis; alpha-ribazole biosynthesis; alpha-ribazole from 5,6-dimethylbenzimidazole: step 1/2.</text>
</comment>
<dbReference type="GO" id="GO:0009236">
    <property type="term" value="P:cobalamin biosynthetic process"/>
    <property type="evidence" value="ECO:0007669"/>
    <property type="project" value="UniProtKB-UniRule"/>
</dbReference>
<evidence type="ECO:0000256" key="5">
    <source>
        <dbReference type="ARBA" id="ARBA00015486"/>
    </source>
</evidence>
<evidence type="ECO:0000256" key="11">
    <source>
        <dbReference type="HAMAP-Rule" id="MF_00230"/>
    </source>
</evidence>
<evidence type="ECO:0000313" key="15">
    <source>
        <dbReference type="Proteomes" id="UP000239720"/>
    </source>
</evidence>
<dbReference type="FunFam" id="3.40.50.10210:FF:000001">
    <property type="entry name" value="Nicotinate-nucleotide--dimethylbenzimidazole phosphoribosyltransferase"/>
    <property type="match status" value="1"/>
</dbReference>
<dbReference type="KEGG" id="hsc:HVS_11130"/>
<dbReference type="Gene3D" id="1.10.1610.10">
    <property type="match status" value="1"/>
</dbReference>
<evidence type="ECO:0000256" key="8">
    <source>
        <dbReference type="ARBA" id="ARBA00022679"/>
    </source>
</evidence>
<dbReference type="InterPro" id="IPR023195">
    <property type="entry name" value="Nict_dMeBzImd_PRibTrfase_N"/>
</dbReference>
<dbReference type="EC" id="2.4.2.21" evidence="4 11"/>
<dbReference type="InterPro" id="IPR017846">
    <property type="entry name" value="Nict_dMeBzImd_PRibTrfase_bact"/>
</dbReference>
<dbReference type="EMBL" id="NEMB01000003">
    <property type="protein sequence ID" value="PQQ68004.1"/>
    <property type="molecule type" value="Genomic_DNA"/>
</dbReference>
<evidence type="ECO:0000256" key="1">
    <source>
        <dbReference type="ARBA" id="ARBA00002197"/>
    </source>
</evidence>
<keyword evidence="14" id="KW-1185">Reference proteome</keyword>
<evidence type="ECO:0000256" key="7">
    <source>
        <dbReference type="ARBA" id="ARBA00022676"/>
    </source>
</evidence>
<dbReference type="RefSeq" id="WP_101302292.1">
    <property type="nucleotide sequence ID" value="NZ_CP025197.1"/>
</dbReference>
<reference evidence="13 15" key="2">
    <citation type="journal article" date="2018" name="Syst. Appl. Microbiol.">
        <title>Characterization and high-quality draft genome sequence of Herbivorax saccincola A7, an anaerobic, alkaliphilic, thermophilic, cellulolytic, and xylanolytic bacterium.</title>
        <authorList>
            <person name="Aikawa S."/>
            <person name="Baramee S."/>
            <person name="Sermsathanaswadi J."/>
            <person name="Thianheng P."/>
            <person name="Tachaapaikoon C."/>
            <person name="Shikata A."/>
            <person name="Waeonukul R."/>
            <person name="Pason P."/>
            <person name="Ratanakhanokchai K."/>
            <person name="Kosugi A."/>
        </authorList>
    </citation>
    <scope>NUCLEOTIDE SEQUENCE [LARGE SCALE GENOMIC DNA]</scope>
    <source>
        <strain evidence="13 15">A7</strain>
    </source>
</reference>
<reference evidence="12 14" key="1">
    <citation type="submission" date="2017-12" db="EMBL/GenBank/DDBJ databases">
        <title>Complete genome sequence of Herbivorax saccincola GGR1, a novel Cellulosome-producing hydrolytic bacterium in a thermophilic biogas plant, established by Illumina and Nanopore MinION sequencing.</title>
        <authorList>
            <person name="Pechtl A."/>
            <person name="Ruckert C."/>
            <person name="Koeck D.E."/>
            <person name="Maus I."/>
            <person name="Winkler A."/>
            <person name="Kalinowski J."/>
            <person name="Puhler A."/>
            <person name="Schwarz W.W."/>
            <person name="Zverlov V.V."/>
            <person name="Schluter A."/>
            <person name="Liebl W."/>
        </authorList>
    </citation>
    <scope>NUCLEOTIDE SEQUENCE [LARGE SCALE GENOMIC DNA]</scope>
    <source>
        <strain evidence="12">GGR1</strain>
        <strain evidence="14">SR1</strain>
    </source>
</reference>
<dbReference type="HAMAP" id="MF_00230">
    <property type="entry name" value="CobT"/>
    <property type="match status" value="1"/>
</dbReference>
<dbReference type="SUPFAM" id="SSF52733">
    <property type="entry name" value="Nicotinate mononucleotide:5,6-dimethylbenzimidazole phosphoribosyltransferase (CobT)"/>
    <property type="match status" value="1"/>
</dbReference>
<dbReference type="GO" id="GO:0008939">
    <property type="term" value="F:nicotinate-nucleotide-dimethylbenzimidazole phosphoribosyltransferase activity"/>
    <property type="evidence" value="ECO:0007669"/>
    <property type="project" value="UniProtKB-UniRule"/>
</dbReference>
<evidence type="ECO:0000256" key="9">
    <source>
        <dbReference type="ARBA" id="ARBA00030686"/>
    </source>
</evidence>
<comment type="catalytic activity">
    <reaction evidence="10 11">
        <text>5,6-dimethylbenzimidazole + nicotinate beta-D-ribonucleotide = alpha-ribazole 5'-phosphate + nicotinate + H(+)</text>
        <dbReference type="Rhea" id="RHEA:11196"/>
        <dbReference type="ChEBI" id="CHEBI:15378"/>
        <dbReference type="ChEBI" id="CHEBI:15890"/>
        <dbReference type="ChEBI" id="CHEBI:32544"/>
        <dbReference type="ChEBI" id="CHEBI:57502"/>
        <dbReference type="ChEBI" id="CHEBI:57918"/>
        <dbReference type="EC" id="2.4.2.21"/>
    </reaction>
</comment>
<evidence type="ECO:0000256" key="3">
    <source>
        <dbReference type="ARBA" id="ARBA00007110"/>
    </source>
</evidence>
<evidence type="ECO:0000256" key="4">
    <source>
        <dbReference type="ARBA" id="ARBA00011991"/>
    </source>
</evidence>
<name>A0A2K9ENC7_9FIRM</name>
<dbReference type="CDD" id="cd02439">
    <property type="entry name" value="DMB-PRT_CobT"/>
    <property type="match status" value="1"/>
</dbReference>
<dbReference type="Proteomes" id="UP000233534">
    <property type="component" value="Chromosome"/>
</dbReference>
<proteinExistence type="inferred from homology"/>
<comment type="function">
    <text evidence="1 11">Catalyzes the synthesis of alpha-ribazole-5'-phosphate from nicotinate mononucleotide (NAMN) and 5,6-dimethylbenzimidazole (DMB).</text>
</comment>
<dbReference type="PANTHER" id="PTHR43463">
    <property type="entry name" value="NICOTINATE-NUCLEOTIDE--DIMETHYLBENZIMIDAZOLE PHOSPHORIBOSYLTRANSFERASE"/>
    <property type="match status" value="1"/>
</dbReference>
<evidence type="ECO:0000313" key="14">
    <source>
        <dbReference type="Proteomes" id="UP000233534"/>
    </source>
</evidence>
<keyword evidence="8 11" id="KW-0808">Transferase</keyword>
<dbReference type="PANTHER" id="PTHR43463:SF1">
    <property type="entry name" value="NICOTINATE-NUCLEOTIDE--DIMETHYLBENZIMIDAZOLE PHOSPHORIBOSYLTRANSFERASE"/>
    <property type="match status" value="1"/>
</dbReference>
<accession>A0A2K9ENC7</accession>
<keyword evidence="7 11" id="KW-0328">Glycosyltransferase</keyword>
<keyword evidence="6 11" id="KW-0169">Cobalamin biosynthesis</keyword>
<evidence type="ECO:0000313" key="12">
    <source>
        <dbReference type="EMBL" id="AUG58121.1"/>
    </source>
</evidence>
<evidence type="ECO:0000256" key="2">
    <source>
        <dbReference type="ARBA" id="ARBA00005049"/>
    </source>
</evidence>
<protein>
    <recommendedName>
        <fullName evidence="5 11">Nicotinate-nucleotide--dimethylbenzimidazole phosphoribosyltransferase</fullName>
        <shortName evidence="11">NN:DBI PRT</shortName>
        <ecNumber evidence="4 11">2.4.2.21</ecNumber>
    </recommendedName>
    <alternativeName>
        <fullName evidence="9 11">N(1)-alpha-phosphoribosyltransferase</fullName>
    </alternativeName>
</protein>
<dbReference type="Proteomes" id="UP000239720">
    <property type="component" value="Unassembled WGS sequence"/>
</dbReference>